<proteinExistence type="inferred from homology"/>
<dbReference type="InterPro" id="IPR041469">
    <property type="entry name" value="Subtilisin-like_FN3"/>
</dbReference>
<gene>
    <name evidence="4" type="ORF">HPP92_021129</name>
</gene>
<dbReference type="OrthoDB" id="640735at2759"/>
<dbReference type="AlphaFoldDB" id="A0A835UIH3"/>
<evidence type="ECO:0000313" key="4">
    <source>
        <dbReference type="EMBL" id="KAG0462653.1"/>
    </source>
</evidence>
<name>A0A835UIH3_VANPL</name>
<dbReference type="EMBL" id="JADCNM010000011">
    <property type="protein sequence ID" value="KAG0462653.1"/>
    <property type="molecule type" value="Genomic_DNA"/>
</dbReference>
<protein>
    <recommendedName>
        <fullName evidence="3">Subtilisin-like protease fibronectin type-III domain-containing protein</fullName>
    </recommendedName>
</protein>
<evidence type="ECO:0000256" key="2">
    <source>
        <dbReference type="ARBA" id="ARBA00022729"/>
    </source>
</evidence>
<comment type="similarity">
    <text evidence="1">Belongs to the peptidase S8 family.</text>
</comment>
<organism evidence="4 5">
    <name type="scientific">Vanilla planifolia</name>
    <name type="common">Vanilla</name>
    <dbReference type="NCBI Taxonomy" id="51239"/>
    <lineage>
        <taxon>Eukaryota</taxon>
        <taxon>Viridiplantae</taxon>
        <taxon>Streptophyta</taxon>
        <taxon>Embryophyta</taxon>
        <taxon>Tracheophyta</taxon>
        <taxon>Spermatophyta</taxon>
        <taxon>Magnoliopsida</taxon>
        <taxon>Liliopsida</taxon>
        <taxon>Asparagales</taxon>
        <taxon>Orchidaceae</taxon>
        <taxon>Vanilloideae</taxon>
        <taxon>Vanilleae</taxon>
        <taxon>Vanilla</taxon>
    </lineage>
</organism>
<evidence type="ECO:0000259" key="3">
    <source>
        <dbReference type="Pfam" id="PF17766"/>
    </source>
</evidence>
<dbReference type="Pfam" id="PF17766">
    <property type="entry name" value="fn3_6"/>
    <property type="match status" value="1"/>
</dbReference>
<dbReference type="InterPro" id="IPR045051">
    <property type="entry name" value="SBT"/>
</dbReference>
<feature type="domain" description="Subtilisin-like protease fibronectin type-III" evidence="3">
    <location>
        <begin position="59"/>
        <end position="158"/>
    </location>
</feature>
<sequence>MGAGLVNPVKALDPGLVYELQLIDYVKYLCGLGYNSREVTKTLGKQTTCTGLNPLSASELNYPSIVVNLTNGIASLTVNRTVTNVGNAQETYQANIVEPAGVRMYLSTYKLQFSRYRQQESFDITFVSKGKPLPGTDPTARGKIVWDSGVHLVTSPIAARLF</sequence>
<evidence type="ECO:0000256" key="1">
    <source>
        <dbReference type="ARBA" id="ARBA00011073"/>
    </source>
</evidence>
<dbReference type="PANTHER" id="PTHR10795">
    <property type="entry name" value="PROPROTEIN CONVERTASE SUBTILISIN/KEXIN"/>
    <property type="match status" value="1"/>
</dbReference>
<dbReference type="Gene3D" id="2.60.40.2310">
    <property type="match status" value="1"/>
</dbReference>
<comment type="caution">
    <text evidence="4">The sequence shown here is derived from an EMBL/GenBank/DDBJ whole genome shotgun (WGS) entry which is preliminary data.</text>
</comment>
<dbReference type="Proteomes" id="UP000639772">
    <property type="component" value="Chromosome 11"/>
</dbReference>
<keyword evidence="2" id="KW-0732">Signal</keyword>
<evidence type="ECO:0000313" key="5">
    <source>
        <dbReference type="Proteomes" id="UP000639772"/>
    </source>
</evidence>
<accession>A0A835UIH3</accession>
<reference evidence="4 5" key="1">
    <citation type="journal article" date="2020" name="Nat. Food">
        <title>A phased Vanilla planifolia genome enables genetic improvement of flavour and production.</title>
        <authorList>
            <person name="Hasing T."/>
            <person name="Tang H."/>
            <person name="Brym M."/>
            <person name="Khazi F."/>
            <person name="Huang T."/>
            <person name="Chambers A.H."/>
        </authorList>
    </citation>
    <scope>NUCLEOTIDE SEQUENCE [LARGE SCALE GENOMIC DNA]</scope>
    <source>
        <tissue evidence="4">Leaf</tissue>
    </source>
</reference>